<dbReference type="EMBL" id="CAJHIR010000014">
    <property type="protein sequence ID" value="CAD6492557.1"/>
    <property type="molecule type" value="Genomic_DNA"/>
</dbReference>
<dbReference type="AlphaFoldDB" id="A0A811TDF5"/>
<feature type="domain" description="Molybdopterin dinucleotide-binding" evidence="1">
    <location>
        <begin position="7"/>
        <end position="102"/>
    </location>
</feature>
<dbReference type="GO" id="GO:0018493">
    <property type="term" value="F:formylmethanofuran dehydrogenase activity"/>
    <property type="evidence" value="ECO:0007669"/>
    <property type="project" value="UniProtKB-EC"/>
</dbReference>
<name>A0A811TDF5_9EURY</name>
<dbReference type="SUPFAM" id="SSF50692">
    <property type="entry name" value="ADC-like"/>
    <property type="match status" value="1"/>
</dbReference>
<dbReference type="GO" id="GO:0043546">
    <property type="term" value="F:molybdopterin cofactor binding"/>
    <property type="evidence" value="ECO:0007669"/>
    <property type="project" value="InterPro"/>
</dbReference>
<dbReference type="InterPro" id="IPR012040">
    <property type="entry name" value="Formylmethanofuran_DH_dsu"/>
</dbReference>
<keyword evidence="2" id="KW-0560">Oxidoreductase</keyword>
<accession>A0A811TDF5</accession>
<dbReference type="EC" id="1.2.7.12" evidence="2"/>
<gene>
    <name evidence="2" type="primary">fmdC_2</name>
    <name evidence="2" type="ORF">LAKADJCE_00323</name>
</gene>
<dbReference type="Pfam" id="PF01568">
    <property type="entry name" value="Molydop_binding"/>
    <property type="match status" value="1"/>
</dbReference>
<dbReference type="Proteomes" id="UP000612009">
    <property type="component" value="Unassembled WGS sequence"/>
</dbReference>
<reference evidence="2" key="1">
    <citation type="submission" date="2020-10" db="EMBL/GenBank/DDBJ databases">
        <authorList>
            <person name="Hahn C.J."/>
            <person name="Laso-Perez R."/>
            <person name="Vulcano F."/>
            <person name="Vaziourakis K.-M."/>
            <person name="Stokke R."/>
            <person name="Steen I.H."/>
            <person name="Teske A."/>
            <person name="Boetius A."/>
            <person name="Liebeke M."/>
            <person name="Amann R."/>
            <person name="Knittel K."/>
        </authorList>
    </citation>
    <scope>NUCLEOTIDE SEQUENCE</scope>
    <source>
        <strain evidence="2">Gfbio:e3339647-f889-4370-9287-4fb5cb688e4c:AG392J18_GoMArc1</strain>
    </source>
</reference>
<evidence type="ECO:0000259" key="1">
    <source>
        <dbReference type="Pfam" id="PF01568"/>
    </source>
</evidence>
<dbReference type="InterPro" id="IPR006657">
    <property type="entry name" value="MoPterin_dinucl-bd_dom"/>
</dbReference>
<evidence type="ECO:0000313" key="2">
    <source>
        <dbReference type="EMBL" id="CAD6492557.1"/>
    </source>
</evidence>
<protein>
    <submittedName>
        <fullName evidence="2">Molybdenum-containing formylmethanofuran dehydrogenase 1 subunit C</fullName>
        <ecNumber evidence="2">1.2.7.12</ecNumber>
    </submittedName>
</protein>
<dbReference type="InterPro" id="IPR009010">
    <property type="entry name" value="Asp_de-COase-like_dom_sf"/>
</dbReference>
<dbReference type="PIRSF" id="PIRSF015873">
    <property type="entry name" value="FwdD"/>
    <property type="match status" value="1"/>
</dbReference>
<evidence type="ECO:0000313" key="3">
    <source>
        <dbReference type="Proteomes" id="UP000612009"/>
    </source>
</evidence>
<organism evidence="2 3">
    <name type="scientific">Candidatus Argoarchaeum ethanivorans</name>
    <dbReference type="NCBI Taxonomy" id="2608793"/>
    <lineage>
        <taxon>Archaea</taxon>
        <taxon>Methanobacteriati</taxon>
        <taxon>Methanobacteriota</taxon>
        <taxon>Stenosarchaea group</taxon>
        <taxon>Methanomicrobia</taxon>
        <taxon>Methanosarcinales</taxon>
        <taxon>Methanosarcinales incertae sedis</taxon>
        <taxon>GOM Arc I cluster</taxon>
        <taxon>Candidatus Argoarchaeum</taxon>
    </lineage>
</organism>
<comment type="caution">
    <text evidence="2">The sequence shown here is derived from an EMBL/GenBank/DDBJ whole genome shotgun (WGS) entry which is preliminary data.</text>
</comment>
<proteinExistence type="predicted"/>
<sequence>MKCDVNIITGRTIDQGANIDSKLSSDYFNACARCEIGAEDLKTLGISEGSHVKVSTGFGSVVVSLALCDGNPEGVAFIPMGPWANTVVNPDTHGCGMPGFKGILGSLEPTDEKPLDLKALMSLYRE</sequence>
<dbReference type="Gene3D" id="2.40.40.20">
    <property type="match status" value="1"/>
</dbReference>